<evidence type="ECO:0000313" key="3">
    <source>
        <dbReference type="Proteomes" id="UP000054516"/>
    </source>
</evidence>
<dbReference type="Gene3D" id="3.50.50.60">
    <property type="entry name" value="FAD/NAD(P)-binding domain"/>
    <property type="match status" value="1"/>
</dbReference>
<reference evidence="2" key="1">
    <citation type="submission" date="2016-03" db="EMBL/GenBank/DDBJ databases">
        <title>Draft genome sequence of Rosellinia necatrix.</title>
        <authorList>
            <person name="Kanematsu S."/>
        </authorList>
    </citation>
    <scope>NUCLEOTIDE SEQUENCE [LARGE SCALE GENOMIC DNA]</scope>
    <source>
        <strain evidence="2">W97</strain>
    </source>
</reference>
<gene>
    <name evidence="2" type="ORF">SAMD00023353_1901060</name>
</gene>
<dbReference type="OrthoDB" id="10260355at2759"/>
<dbReference type="EMBL" id="DF977464">
    <property type="protein sequence ID" value="GAW26028.1"/>
    <property type="molecule type" value="Genomic_DNA"/>
</dbReference>
<dbReference type="GO" id="GO:0016491">
    <property type="term" value="F:oxidoreductase activity"/>
    <property type="evidence" value="ECO:0007669"/>
    <property type="project" value="InterPro"/>
</dbReference>
<evidence type="ECO:0000313" key="2">
    <source>
        <dbReference type="EMBL" id="GAW26028.1"/>
    </source>
</evidence>
<dbReference type="Pfam" id="PF07992">
    <property type="entry name" value="Pyr_redox_2"/>
    <property type="match status" value="1"/>
</dbReference>
<dbReference type="STRING" id="77044.A0A1S8A7G5"/>
<keyword evidence="3" id="KW-1185">Reference proteome</keyword>
<sequence length="177" mass="19610">MNFFLVYPFRLVGISVLALLLAYALKGDEFRSFFVNPHNPYESSPGSSAEVLIIGGSHAGLSAALALVRPQIDVLILDSSAPRNKWKTSTHVVPTWEGRNPDDLRRASQKELQKTGFASFDDTHITTIEKPGVNESMFTARDSHGGEWSGRKLLIAAGVEFVFPLIKGYEENFPDRM</sequence>
<dbReference type="Proteomes" id="UP000054516">
    <property type="component" value="Unassembled WGS sequence"/>
</dbReference>
<protein>
    <submittedName>
        <fullName evidence="2">Putative thioredoxin reductase-like protein</fullName>
    </submittedName>
</protein>
<dbReference type="AlphaFoldDB" id="A0A1S8A7G5"/>
<accession>A0A1S8A7G5</accession>
<feature type="domain" description="FAD/NAD(P)-binding" evidence="1">
    <location>
        <begin position="50"/>
        <end position="172"/>
    </location>
</feature>
<organism evidence="2">
    <name type="scientific">Rosellinia necatrix</name>
    <name type="common">White root-rot fungus</name>
    <dbReference type="NCBI Taxonomy" id="77044"/>
    <lineage>
        <taxon>Eukaryota</taxon>
        <taxon>Fungi</taxon>
        <taxon>Dikarya</taxon>
        <taxon>Ascomycota</taxon>
        <taxon>Pezizomycotina</taxon>
        <taxon>Sordariomycetes</taxon>
        <taxon>Xylariomycetidae</taxon>
        <taxon>Xylariales</taxon>
        <taxon>Xylariaceae</taxon>
        <taxon>Rosellinia</taxon>
    </lineage>
</organism>
<proteinExistence type="predicted"/>
<dbReference type="InterPro" id="IPR023753">
    <property type="entry name" value="FAD/NAD-binding_dom"/>
</dbReference>
<dbReference type="OMA" id="HRENNHY"/>
<evidence type="ECO:0000259" key="1">
    <source>
        <dbReference type="Pfam" id="PF07992"/>
    </source>
</evidence>
<dbReference type="InterPro" id="IPR036188">
    <property type="entry name" value="FAD/NAD-bd_sf"/>
</dbReference>
<name>A0A1S8A7G5_ROSNE</name>
<dbReference type="SUPFAM" id="SSF51905">
    <property type="entry name" value="FAD/NAD(P)-binding domain"/>
    <property type="match status" value="1"/>
</dbReference>